<dbReference type="PROSITE" id="PS50181">
    <property type="entry name" value="FBOX"/>
    <property type="match status" value="1"/>
</dbReference>
<dbReference type="EMBL" id="APAU02000113">
    <property type="protein sequence ID" value="EUB56523.1"/>
    <property type="molecule type" value="Genomic_DNA"/>
</dbReference>
<dbReference type="GO" id="GO:0031146">
    <property type="term" value="P:SCF-dependent proteasomal ubiquitin-dependent protein catabolic process"/>
    <property type="evidence" value="ECO:0007669"/>
    <property type="project" value="InterPro"/>
</dbReference>
<dbReference type="OrthoDB" id="10036898at2759"/>
<evidence type="ECO:0000313" key="3">
    <source>
        <dbReference type="EMBL" id="EUB56523.1"/>
    </source>
</evidence>
<dbReference type="SUPFAM" id="SSF52047">
    <property type="entry name" value="RNI-like"/>
    <property type="match status" value="1"/>
</dbReference>
<dbReference type="InterPro" id="IPR001810">
    <property type="entry name" value="F-box_dom"/>
</dbReference>
<dbReference type="STRING" id="6210.W6U5S7"/>
<feature type="compositionally biased region" description="Low complexity" evidence="1">
    <location>
        <begin position="561"/>
        <end position="573"/>
    </location>
</feature>
<sequence length="1933" mass="212150">MPMRINHSKPQNGSTSPNQSRRQSSPGGLPRRSNSISSPSVDNGFPRGGRQKRYRYGSGASLGSSDVQQPCRKPRRNRSVAGNNIRETLSAADSAADIICNGEFASEGPTKCFGDSGESDSNSRMEAIKTVVEEVTAVQVTVRVDDDGSGTQTPQSNDEGNNSENEDEQVAKLPPTSFPDTESTCDSSTTVVAVDKNVQRSLSSVSVVPRSISCDSSIPSTSSSALPVDAAFRQQVIAACSTTRLPKSSLSSFSSVTSLVDAVLEPLSMILSPGEPVLSAQHQPDNNPPSQGLFNESSSCSFLNTCEPCSIVTDQHIAVATSVTGRRGKRKREPISRGNPKKPALKTPTVEANLESDMDVDSAAESQPHVYPLRSRIRQEQLRREWEERQAAPRQLDSLPFELILRIAQYLSVQDLFSLQCLNKRLKVITTRHLRTLKRINFSSGLPFAYLPRKLNDAALKRILSYTPEVTHILGFYPRRIYDNTSPELQHITHALTYDGVFEAFRSCTKLRSVELMDVGLMSLLVNRLPNVKFHGMFRNRPDSWDSEYAVPMPPEPVPLSSPSDGPSTPSSTTNNLAHVAAAFIHRAAASGARLARWFEPVGEVPQLQGSPCCPQYTYLYPHAHRVFLQPHFHMHAQRNVNQAPVVTESPPTVASVESSNAGWEQGAHGSMMAFAIATAFVPPEGVQDRNDLNPRRRVRGGAVGSTSGGAMTHLCRPPIAALLSGVSAAAAAAAAAAAGSTRDTQTGAPVSPFSQLTRTPSVSLPLAISNLTKLDLVSVAISVLPRLDNVKYLHLKWVLFTQQDPFASFQAGKLQSFVMNNCVGPRRYLRYVRVFAVLARAPQLARLELVGTRFIEGLLEQIVDRHEPPILCFRNLQRLVLAGNRDSTAVDAGLLLLAGQQSLVHAALQLWHTKNSLFEALSYARVRLSRLESLILGYQDPYRARLTPTEAMDLDLAESTESSLPYCSFTNRGLALVFPLCPRLSSLTIRHAPYITRFPRIDQLIPVEAVTAAAAATAPSQPSTSIATPVPSQFPQSSTSTVPGLPQPPQIPTSSSGAPKIVPNTVYRSSLPLKSLTLENCPGITVSELESILAKGDPFGFLESLVLRDMFPLSRETAFMGPAYYWSQRWLLDPNTLRGAGGEERELSTGPDYRKLGLLLSIADLLSSRLVAYPPLSPVGIGMGASVRDVSHSVATTGLRVHELPVQPFDIFFTLRTHTYLTSLLQLDGTCGRRAFGLCRIHRLLLDTALIDHPPEVGMGEEEEEAKSASFISRSTQTCVCGLLEWDFVQRLHVESGPSQLPPADPKDQGLYQHQHQLGGPLAFHPFPVLLQHNALYQKLICSDWADKICATTAFDRLRDKQRSYVRPLCGSGECFGCSSGLVKSPSETQAEPSLHHTPRIWTARDACVDTSELRQFVGPKPCVLTLRQPIASPLSCLTTLHFEHVGLTHLVLSSVPRLKNITLENCPALTAILFHAVVTGAPATAITASSTVFSPRIPVKMTNPVPSLRRVRIIRCPKFAIYNWLGAVAALYPYHEENMFITFRPFGPYHEAVEQALWRNAKSVHVMISHDYSIDRSECAMEETNSAFEQRFREVISLTDSFHRRSSPADPNSLNQSLRPRLFHSDEGADWSLLTDIAWAPQGALDPTVEVSTTDPQPPSNIVDPPTLFDEGDDRSRFEAFLAAYRGEYKFHRRGIHLHVQYRDVHEGVVGGGDSGYLLWPYTDSYLQTVPPEDDLNAWGDGFNESWVHVLPPHTRTGKVLVDIGNVSMLAAMEARLGERKRRRETEGSAEAPMVAEVKISRFETEEGGNGRSNLQHLTNVIPSNRVKPADTVICPPAPPPFLPNLPLALMRDWMGAVAFGSRPDLHFDYSFVYCVWTGLHQAAWSPRHASSRPALPSVDNESSIWVNPPLMDRSFAGTIVAALESESKRE</sequence>
<dbReference type="SUPFAM" id="SSF81383">
    <property type="entry name" value="F-box domain"/>
    <property type="match status" value="1"/>
</dbReference>
<dbReference type="OMA" id="NRPDSWD"/>
<feature type="region of interest" description="Disordered" evidence="1">
    <location>
        <begin position="141"/>
        <end position="185"/>
    </location>
</feature>
<dbReference type="InterPro" id="IPR042354">
    <property type="entry name" value="FBX38"/>
</dbReference>
<dbReference type="GO" id="GO:0005737">
    <property type="term" value="C:cytoplasm"/>
    <property type="evidence" value="ECO:0007669"/>
    <property type="project" value="TreeGrafter"/>
</dbReference>
<accession>W6U5S7</accession>
<dbReference type="InterPro" id="IPR032675">
    <property type="entry name" value="LRR_dom_sf"/>
</dbReference>
<keyword evidence="4" id="KW-1185">Reference proteome</keyword>
<gene>
    <name evidence="3" type="ORF">EGR_08645</name>
</gene>
<feature type="compositionally biased region" description="Polar residues" evidence="1">
    <location>
        <begin position="8"/>
        <end position="41"/>
    </location>
</feature>
<feature type="domain" description="F-box" evidence="2">
    <location>
        <begin position="393"/>
        <end position="440"/>
    </location>
</feature>
<dbReference type="GeneID" id="36344360"/>
<dbReference type="InterPro" id="IPR036047">
    <property type="entry name" value="F-box-like_dom_sf"/>
</dbReference>
<reference evidence="3 4" key="1">
    <citation type="journal article" date="2013" name="Nat. Genet.">
        <title>The genome of the hydatid tapeworm Echinococcus granulosus.</title>
        <authorList>
            <person name="Zheng H."/>
            <person name="Zhang W."/>
            <person name="Zhang L."/>
            <person name="Zhang Z."/>
            <person name="Li J."/>
            <person name="Lu G."/>
            <person name="Zhu Y."/>
            <person name="Wang Y."/>
            <person name="Huang Y."/>
            <person name="Liu J."/>
            <person name="Kang H."/>
            <person name="Chen J."/>
            <person name="Wang L."/>
            <person name="Chen A."/>
            <person name="Yu S."/>
            <person name="Gao Z."/>
            <person name="Jin L."/>
            <person name="Gu W."/>
            <person name="Wang Z."/>
            <person name="Zhao L."/>
            <person name="Shi B."/>
            <person name="Wen H."/>
            <person name="Lin R."/>
            <person name="Jones M.K."/>
            <person name="Brejova B."/>
            <person name="Vinar T."/>
            <person name="Zhao G."/>
            <person name="McManus D.P."/>
            <person name="Chen Z."/>
            <person name="Zhou Y."/>
            <person name="Wang S."/>
        </authorList>
    </citation>
    <scope>NUCLEOTIDE SEQUENCE [LARGE SCALE GENOMIC DNA]</scope>
</reference>
<proteinExistence type="predicted"/>
<dbReference type="KEGG" id="egl:EGR_08645"/>
<evidence type="ECO:0000313" key="4">
    <source>
        <dbReference type="Proteomes" id="UP000019149"/>
    </source>
</evidence>
<feature type="region of interest" description="Disordered" evidence="1">
    <location>
        <begin position="323"/>
        <end position="349"/>
    </location>
</feature>
<feature type="region of interest" description="Disordered" evidence="1">
    <location>
        <begin position="686"/>
        <end position="708"/>
    </location>
</feature>
<evidence type="ECO:0000256" key="1">
    <source>
        <dbReference type="SAM" id="MobiDB-lite"/>
    </source>
</evidence>
<dbReference type="Proteomes" id="UP000019149">
    <property type="component" value="Unassembled WGS sequence"/>
</dbReference>
<dbReference type="GO" id="GO:0005634">
    <property type="term" value="C:nucleus"/>
    <property type="evidence" value="ECO:0007669"/>
    <property type="project" value="TreeGrafter"/>
</dbReference>
<dbReference type="Pfam" id="PF00646">
    <property type="entry name" value="F-box"/>
    <property type="match status" value="1"/>
</dbReference>
<feature type="compositionally biased region" description="Low complexity" evidence="1">
    <location>
        <begin position="1019"/>
        <end position="1030"/>
    </location>
</feature>
<dbReference type="GO" id="GO:0070936">
    <property type="term" value="P:protein K48-linked ubiquitination"/>
    <property type="evidence" value="ECO:0007669"/>
    <property type="project" value="TreeGrafter"/>
</dbReference>
<feature type="region of interest" description="Disordered" evidence="1">
    <location>
        <begin position="1"/>
        <end position="85"/>
    </location>
</feature>
<feature type="region of interest" description="Disordered" evidence="1">
    <location>
        <begin position="1650"/>
        <end position="1671"/>
    </location>
</feature>
<protein>
    <submittedName>
        <fullName evidence="3">F-box only protein 38</fullName>
    </submittedName>
</protein>
<comment type="caution">
    <text evidence="3">The sequence shown here is derived from an EMBL/GenBank/DDBJ whole genome shotgun (WGS) entry which is preliminary data.</text>
</comment>
<dbReference type="PANTHER" id="PTHR14753:SF3">
    <property type="entry name" value="F-BOX ONLY PROTEIN 38"/>
    <property type="match status" value="1"/>
</dbReference>
<organism evidence="3 4">
    <name type="scientific">Echinococcus granulosus</name>
    <name type="common">Hydatid tapeworm</name>
    <dbReference type="NCBI Taxonomy" id="6210"/>
    <lineage>
        <taxon>Eukaryota</taxon>
        <taxon>Metazoa</taxon>
        <taxon>Spiralia</taxon>
        <taxon>Lophotrochozoa</taxon>
        <taxon>Platyhelminthes</taxon>
        <taxon>Cestoda</taxon>
        <taxon>Eucestoda</taxon>
        <taxon>Cyclophyllidea</taxon>
        <taxon>Taeniidae</taxon>
        <taxon>Echinococcus</taxon>
        <taxon>Echinococcus granulosus group</taxon>
    </lineage>
</organism>
<feature type="region of interest" description="Disordered" evidence="1">
    <location>
        <begin position="552"/>
        <end position="573"/>
    </location>
</feature>
<name>W6U5S7_ECHGR</name>
<feature type="compositionally biased region" description="Polar residues" evidence="1">
    <location>
        <begin position="1031"/>
        <end position="1043"/>
    </location>
</feature>
<evidence type="ECO:0000259" key="2">
    <source>
        <dbReference type="PROSITE" id="PS50181"/>
    </source>
</evidence>
<dbReference type="Gene3D" id="3.80.10.10">
    <property type="entry name" value="Ribonuclease Inhibitor"/>
    <property type="match status" value="2"/>
</dbReference>
<dbReference type="PANTHER" id="PTHR14753">
    <property type="entry name" value="F-BOX ONLY PROTEIN 38"/>
    <property type="match status" value="1"/>
</dbReference>
<dbReference type="RefSeq" id="XP_024347719.1">
    <property type="nucleotide sequence ID" value="XM_024497894.1"/>
</dbReference>
<feature type="region of interest" description="Disordered" evidence="1">
    <location>
        <begin position="1019"/>
        <end position="1061"/>
    </location>
</feature>
<dbReference type="CTD" id="36344360"/>